<name>A0A9E2BIP3_PSYF1</name>
<comment type="caution">
    <text evidence="3">The sequence shown here is derived from an EMBL/GenBank/DDBJ whole genome shotgun (WGS) entry which is preliminary data.</text>
</comment>
<evidence type="ECO:0000256" key="1">
    <source>
        <dbReference type="SAM" id="Coils"/>
    </source>
</evidence>
<dbReference type="Proteomes" id="UP000811545">
    <property type="component" value="Unassembled WGS sequence"/>
</dbReference>
<dbReference type="AlphaFoldDB" id="A0A9E2BIP3"/>
<dbReference type="SUPFAM" id="SSF88723">
    <property type="entry name" value="PIN domain-like"/>
    <property type="match status" value="1"/>
</dbReference>
<feature type="domain" description="PIN" evidence="2">
    <location>
        <begin position="4"/>
        <end position="111"/>
    </location>
</feature>
<evidence type="ECO:0000259" key="2">
    <source>
        <dbReference type="Pfam" id="PF13470"/>
    </source>
</evidence>
<dbReference type="NCBIfam" id="TIGR00305">
    <property type="entry name" value="putative toxin-antitoxin system toxin component, PIN family"/>
    <property type="match status" value="1"/>
</dbReference>
<sequence length="138" mass="16104">MVFRVVIDTNIYISAIFWDGIPREVIDLGRDGKIFIFTTLEIENEIAEKLKTKFKIAEEEVNQILLDFSTFTLPVTHSRQIFVVQDDPDDNKFIECAIECRADYIVSGDTHLLNLKEFEGIKIFRASEFLKDFYKQKS</sequence>
<keyword evidence="1" id="KW-0175">Coiled coil</keyword>
<accession>A0A9E2BIP3</accession>
<evidence type="ECO:0000313" key="4">
    <source>
        <dbReference type="Proteomes" id="UP000811545"/>
    </source>
</evidence>
<organism evidence="3 4">
    <name type="scientific">Psychracetigena formicireducens</name>
    <dbReference type="NCBI Taxonomy" id="2986056"/>
    <lineage>
        <taxon>Bacteria</taxon>
        <taxon>Bacillati</taxon>
        <taxon>Candidatus Lithacetigenota</taxon>
        <taxon>Candidatus Psychracetigena</taxon>
    </lineage>
</organism>
<reference evidence="3 4" key="1">
    <citation type="journal article" date="2021" name="bioRxiv">
        <title>Unique metabolic strategies in Hadean analogues reveal hints for primordial physiology.</title>
        <authorList>
            <person name="Nobu M.K."/>
            <person name="Nakai R."/>
            <person name="Tamazawa S."/>
            <person name="Mori H."/>
            <person name="Toyoda A."/>
            <person name="Ijiri A."/>
            <person name="Suzuki S."/>
            <person name="Kurokawa K."/>
            <person name="Kamagata Y."/>
            <person name="Tamaki H."/>
        </authorList>
    </citation>
    <scope>NUCLEOTIDE SEQUENCE [LARGE SCALE GENOMIC DNA]</scope>
    <source>
        <strain evidence="3">BS525</strain>
    </source>
</reference>
<dbReference type="InterPro" id="IPR029060">
    <property type="entry name" value="PIN-like_dom_sf"/>
</dbReference>
<protein>
    <recommendedName>
        <fullName evidence="2">PIN domain-containing protein</fullName>
    </recommendedName>
</protein>
<dbReference type="Pfam" id="PF13470">
    <property type="entry name" value="PIN_3"/>
    <property type="match status" value="1"/>
</dbReference>
<gene>
    <name evidence="3" type="ORF">DDT42_01726</name>
</gene>
<dbReference type="EMBL" id="QLTW01000196">
    <property type="protein sequence ID" value="MBT9145849.1"/>
    <property type="molecule type" value="Genomic_DNA"/>
</dbReference>
<dbReference type="InterPro" id="IPR002850">
    <property type="entry name" value="PIN_toxin-like"/>
</dbReference>
<evidence type="ECO:0000313" key="3">
    <source>
        <dbReference type="EMBL" id="MBT9145849.1"/>
    </source>
</evidence>
<dbReference type="PANTHER" id="PTHR34610">
    <property type="entry name" value="SSL7007 PROTEIN"/>
    <property type="match status" value="1"/>
</dbReference>
<dbReference type="InterPro" id="IPR002716">
    <property type="entry name" value="PIN_dom"/>
</dbReference>
<dbReference type="PANTHER" id="PTHR34610:SF3">
    <property type="entry name" value="SSL7007 PROTEIN"/>
    <property type="match status" value="1"/>
</dbReference>
<feature type="coiled-coil region" evidence="1">
    <location>
        <begin position="40"/>
        <end position="67"/>
    </location>
</feature>
<proteinExistence type="predicted"/>